<evidence type="ECO:0000256" key="3">
    <source>
        <dbReference type="ARBA" id="ARBA00022794"/>
    </source>
</evidence>
<reference evidence="8" key="1">
    <citation type="submission" date="2020-11" db="EMBL/GenBank/DDBJ databases">
        <authorList>
            <person name="Whiteford S."/>
        </authorList>
    </citation>
    <scope>NUCLEOTIDE SEQUENCE</scope>
</reference>
<keyword evidence="5" id="KW-0966">Cell projection</keyword>
<name>A0A8S4DBY0_PLUXY</name>
<keyword evidence="3" id="KW-0970">Cilium biogenesis/degradation</keyword>
<evidence type="ECO:0000256" key="6">
    <source>
        <dbReference type="ARBA" id="ARBA00038411"/>
    </source>
</evidence>
<gene>
    <name evidence="8" type="ORF">PLXY2_LOCUS1273</name>
</gene>
<dbReference type="GO" id="GO:0060271">
    <property type="term" value="P:cilium assembly"/>
    <property type="evidence" value="ECO:0007669"/>
    <property type="project" value="TreeGrafter"/>
</dbReference>
<evidence type="ECO:0000256" key="4">
    <source>
        <dbReference type="ARBA" id="ARBA00023212"/>
    </source>
</evidence>
<dbReference type="PANTHER" id="PTHR12968">
    <property type="entry name" value="B9 DOMAIN-CONTAINING"/>
    <property type="match status" value="1"/>
</dbReference>
<dbReference type="EMBL" id="CAJHNJ030000003">
    <property type="protein sequence ID" value="CAG9093130.1"/>
    <property type="molecule type" value="Genomic_DNA"/>
</dbReference>
<dbReference type="GO" id="GO:0036038">
    <property type="term" value="C:MKS complex"/>
    <property type="evidence" value="ECO:0007669"/>
    <property type="project" value="TreeGrafter"/>
</dbReference>
<keyword evidence="9" id="KW-1185">Reference proteome</keyword>
<dbReference type="AlphaFoldDB" id="A0A8S4DBY0"/>
<proteinExistence type="inferred from homology"/>
<evidence type="ECO:0000256" key="1">
    <source>
        <dbReference type="ARBA" id="ARBA00004120"/>
    </source>
</evidence>
<protein>
    <recommendedName>
        <fullName evidence="7">B9 domain-containing protein 1</fullName>
    </recommendedName>
</protein>
<accession>A0A8S4DBY0</accession>
<evidence type="ECO:0000256" key="2">
    <source>
        <dbReference type="ARBA" id="ARBA00022490"/>
    </source>
</evidence>
<keyword evidence="4" id="KW-0206">Cytoskeleton</keyword>
<comment type="subcellular location">
    <subcellularLocation>
        <location evidence="1">Cytoplasm</location>
        <location evidence="1">Cytoskeleton</location>
        <location evidence="1">Cilium basal body</location>
    </subcellularLocation>
</comment>
<evidence type="ECO:0000256" key="5">
    <source>
        <dbReference type="ARBA" id="ARBA00023273"/>
    </source>
</evidence>
<dbReference type="Proteomes" id="UP000653454">
    <property type="component" value="Unassembled WGS sequence"/>
</dbReference>
<comment type="caution">
    <text evidence="8">The sequence shown here is derived from an EMBL/GenBank/DDBJ whole genome shotgun (WGS) entry which is preliminary data.</text>
</comment>
<keyword evidence="2" id="KW-0963">Cytoplasm</keyword>
<comment type="similarity">
    <text evidence="6">Belongs to the B9D family.</text>
</comment>
<organism evidence="8 9">
    <name type="scientific">Plutella xylostella</name>
    <name type="common">Diamondback moth</name>
    <name type="synonym">Plutella maculipennis</name>
    <dbReference type="NCBI Taxonomy" id="51655"/>
    <lineage>
        <taxon>Eukaryota</taxon>
        <taxon>Metazoa</taxon>
        <taxon>Ecdysozoa</taxon>
        <taxon>Arthropoda</taxon>
        <taxon>Hexapoda</taxon>
        <taxon>Insecta</taxon>
        <taxon>Pterygota</taxon>
        <taxon>Neoptera</taxon>
        <taxon>Endopterygota</taxon>
        <taxon>Lepidoptera</taxon>
        <taxon>Glossata</taxon>
        <taxon>Ditrysia</taxon>
        <taxon>Yponomeutoidea</taxon>
        <taxon>Plutellidae</taxon>
        <taxon>Plutella</taxon>
    </lineage>
</organism>
<evidence type="ECO:0000313" key="9">
    <source>
        <dbReference type="Proteomes" id="UP000653454"/>
    </source>
</evidence>
<sequence>MRDSEVTHFLVSISGQIEFASFPAGVFDEEVYVQYEFVWGPDWAVKSGLTSGVSQMARPGSNPETVVFNMPVELVFSSTNVSGYNISASSAPAATMLGEWLAWVTGRYPELADPKMLASGKDNYLLRTESYGSITMSLSMISKDLRKLGYDNQPPAYKESS</sequence>
<dbReference type="Pfam" id="PF07162">
    <property type="entry name" value="B9-C2"/>
    <property type="match status" value="2"/>
</dbReference>
<dbReference type="PANTHER" id="PTHR12968:SF1">
    <property type="entry name" value="B9 DOMAIN-CONTAINING PROTEIN 1"/>
    <property type="match status" value="1"/>
</dbReference>
<evidence type="ECO:0000313" key="8">
    <source>
        <dbReference type="EMBL" id="CAG9093130.1"/>
    </source>
</evidence>
<evidence type="ECO:0000256" key="7">
    <source>
        <dbReference type="ARBA" id="ARBA00039274"/>
    </source>
</evidence>
<dbReference type="InterPro" id="IPR010796">
    <property type="entry name" value="C2_B9-type_dom"/>
</dbReference>